<dbReference type="PANTHER" id="PTHR43429">
    <property type="entry name" value="PYRIDINE NUCLEOTIDE-DISULFIDE OXIDOREDUCTASE DOMAIN-CONTAINING"/>
    <property type="match status" value="1"/>
</dbReference>
<dbReference type="AlphaFoldDB" id="A0A1J5T9N9"/>
<dbReference type="InterPro" id="IPR050260">
    <property type="entry name" value="FAD-bd_OxRdtase"/>
</dbReference>
<dbReference type="InterPro" id="IPR004099">
    <property type="entry name" value="Pyr_nucl-diS_OxRdtase_dimer"/>
</dbReference>
<evidence type="ECO:0000256" key="3">
    <source>
        <dbReference type="ARBA" id="ARBA00022630"/>
    </source>
</evidence>
<dbReference type="InterPro" id="IPR023753">
    <property type="entry name" value="FAD/NAD-binding_dom"/>
</dbReference>
<protein>
    <submittedName>
        <fullName evidence="8">Coenzyme A disulfide reductase</fullName>
        <ecNumber evidence="8">1.8.1.14</ecNumber>
    </submittedName>
</protein>
<dbReference type="InterPro" id="IPR016156">
    <property type="entry name" value="FAD/NAD-linked_Rdtase_dimer_sf"/>
</dbReference>
<evidence type="ECO:0000256" key="5">
    <source>
        <dbReference type="ARBA" id="ARBA00023002"/>
    </source>
</evidence>
<dbReference type="Gene3D" id="3.50.50.60">
    <property type="entry name" value="FAD/NAD(P)-binding domain"/>
    <property type="match status" value="2"/>
</dbReference>
<dbReference type="Pfam" id="PF07992">
    <property type="entry name" value="Pyr_redox_2"/>
    <property type="match status" value="1"/>
</dbReference>
<evidence type="ECO:0000256" key="1">
    <source>
        <dbReference type="ARBA" id="ARBA00001974"/>
    </source>
</evidence>
<keyword evidence="5 8" id="KW-0560">Oxidoreductase</keyword>
<keyword evidence="6" id="KW-0676">Redox-active center</keyword>
<keyword evidence="3" id="KW-0285">Flavoprotein</keyword>
<dbReference type="EC" id="1.8.1.14" evidence="8"/>
<dbReference type="SUPFAM" id="SSF51905">
    <property type="entry name" value="FAD/NAD(P)-binding domain"/>
    <property type="match status" value="1"/>
</dbReference>
<comment type="caution">
    <text evidence="8">The sequence shown here is derived from an EMBL/GenBank/DDBJ whole genome shotgun (WGS) entry which is preliminary data.</text>
</comment>
<dbReference type="InterPro" id="IPR036188">
    <property type="entry name" value="FAD/NAD-bd_sf"/>
</dbReference>
<evidence type="ECO:0000313" key="8">
    <source>
        <dbReference type="EMBL" id="OIR17631.1"/>
    </source>
</evidence>
<name>A0A1J5T9N9_9ZZZZ</name>
<organism evidence="8">
    <name type="scientific">mine drainage metagenome</name>
    <dbReference type="NCBI Taxonomy" id="410659"/>
    <lineage>
        <taxon>unclassified sequences</taxon>
        <taxon>metagenomes</taxon>
        <taxon>ecological metagenomes</taxon>
    </lineage>
</organism>
<proteinExistence type="inferred from homology"/>
<comment type="similarity">
    <text evidence="2">Belongs to the class-III pyridine nucleotide-disulfide oxidoreductase family.</text>
</comment>
<dbReference type="PRINTS" id="PR00411">
    <property type="entry name" value="PNDRDTASEI"/>
</dbReference>
<comment type="cofactor">
    <cofactor evidence="1">
        <name>FAD</name>
        <dbReference type="ChEBI" id="CHEBI:57692"/>
    </cofactor>
</comment>
<accession>A0A1J5T9N9</accession>
<dbReference type="Pfam" id="PF00581">
    <property type="entry name" value="Rhodanese"/>
    <property type="match status" value="1"/>
</dbReference>
<dbReference type="Pfam" id="PF02852">
    <property type="entry name" value="Pyr_redox_dim"/>
    <property type="match status" value="1"/>
</dbReference>
<evidence type="ECO:0000256" key="6">
    <source>
        <dbReference type="ARBA" id="ARBA00023284"/>
    </source>
</evidence>
<dbReference type="InterPro" id="IPR001763">
    <property type="entry name" value="Rhodanese-like_dom"/>
</dbReference>
<keyword evidence="4" id="KW-0274">FAD</keyword>
<reference evidence="8" key="1">
    <citation type="submission" date="2016-10" db="EMBL/GenBank/DDBJ databases">
        <title>Sequence of Gallionella enrichment culture.</title>
        <authorList>
            <person name="Poehlein A."/>
            <person name="Muehling M."/>
            <person name="Daniel R."/>
        </authorList>
    </citation>
    <scope>NUCLEOTIDE SEQUENCE</scope>
</reference>
<dbReference type="PROSITE" id="PS50206">
    <property type="entry name" value="RHODANESE_3"/>
    <property type="match status" value="1"/>
</dbReference>
<evidence type="ECO:0000256" key="2">
    <source>
        <dbReference type="ARBA" id="ARBA00009130"/>
    </source>
</evidence>
<dbReference type="PRINTS" id="PR00368">
    <property type="entry name" value="FADPNR"/>
</dbReference>
<dbReference type="SMART" id="SM00450">
    <property type="entry name" value="RHOD"/>
    <property type="match status" value="1"/>
</dbReference>
<evidence type="ECO:0000259" key="7">
    <source>
        <dbReference type="PROSITE" id="PS50206"/>
    </source>
</evidence>
<dbReference type="SUPFAM" id="SSF55424">
    <property type="entry name" value="FAD/NAD-linked reductases, dimerisation (C-terminal) domain"/>
    <property type="match status" value="1"/>
</dbReference>
<dbReference type="Gene3D" id="3.40.250.10">
    <property type="entry name" value="Rhodanese-like domain"/>
    <property type="match status" value="1"/>
</dbReference>
<gene>
    <name evidence="8" type="primary">cdr_1</name>
    <name evidence="8" type="ORF">GALL_18490</name>
</gene>
<dbReference type="PANTHER" id="PTHR43429:SF1">
    <property type="entry name" value="NAD(P)H SULFUR OXIDOREDUCTASE (COA-DEPENDENT)"/>
    <property type="match status" value="1"/>
</dbReference>
<dbReference type="InterPro" id="IPR036873">
    <property type="entry name" value="Rhodanese-like_dom_sf"/>
</dbReference>
<sequence length="576" mass="62230">MKIVIVGGVAAGMSTAARARRLSEQANIIVLERSQYVSFANCGLPYHIGGDIKDRDQLLLQTPQTLAENLNLDVRTGHEVLAINQIERTITIKNLTSADEYIETYDKLVLCPGASPIIPSLPGVDHPSIFTLRNIEDMDVIKTIVDQGIKQAIVIGGGYIGVEMAESLRHRAIGVTLVELSDQIIPPLDQEMARDLQYHLEYHGVQLKLGVAAVSFADINGSVAVTLQDGTTLLADLVLLAVGVRPDVRLAQSAGLMLGSRGGIQVNAHMQTSDPNIYAAGDVVEVTDTITGDTVLVALAGPANRQGRIVADHIFGRDSAYTSTQGTAIVKVFEMTGGATGASEKILKAKKLPYLKIYIHPTGHASYYPGSTSMHIKLLFAPSDGVVMGAQVVGYDGVDKRIDVFATAIRAGMTVYDLEELELAYAPPYGSAKDPINMAGFVASNLLKGDINFWYAEDYQAAIGDNIIVDVRSAHEYQTWHIPSAINIPLGQLRNKLDTLPHDQPVFLYCRVGFRSYLAYRILVQSGFKNVKTLAGGSKTFCSYHRTPLCTGRPGVPFVAHAEDQLAETEIGSRCA</sequence>
<dbReference type="SUPFAM" id="SSF52821">
    <property type="entry name" value="Rhodanese/Cell cycle control phosphatase"/>
    <property type="match status" value="1"/>
</dbReference>
<feature type="domain" description="Rhodanese" evidence="7">
    <location>
        <begin position="462"/>
        <end position="543"/>
    </location>
</feature>
<dbReference type="GO" id="GO:0050451">
    <property type="term" value="F:CoA-disulfide reductase (NADPH) activity"/>
    <property type="evidence" value="ECO:0007669"/>
    <property type="project" value="UniProtKB-EC"/>
</dbReference>
<dbReference type="EMBL" id="MLJW01000004">
    <property type="protein sequence ID" value="OIR17631.1"/>
    <property type="molecule type" value="Genomic_DNA"/>
</dbReference>
<evidence type="ECO:0000256" key="4">
    <source>
        <dbReference type="ARBA" id="ARBA00022827"/>
    </source>
</evidence>